<dbReference type="InterPro" id="IPR029060">
    <property type="entry name" value="PIN-like_dom_sf"/>
</dbReference>
<dbReference type="EMBL" id="JAANCM010000005">
    <property type="protein sequence ID" value="NHT76399.1"/>
    <property type="molecule type" value="Genomic_DNA"/>
</dbReference>
<dbReference type="Proteomes" id="UP001155840">
    <property type="component" value="Unassembled WGS sequence"/>
</dbReference>
<sequence>MLIVDDPEESRQAQAVMRSDFVVLSIHALCELDWVLRRLYKKSRSEVIEIIQALMETQGIVTDSETVHAGMSFLSSGGDFADGVIERDGRRLGGQVFATFDKRAAAIIRRSGRAVNLLGRA</sequence>
<reference evidence="1" key="1">
    <citation type="submission" date="2020-03" db="EMBL/GenBank/DDBJ databases">
        <title>Ferranicluibacter endophyticum gen. nov., sp. nov., a new genus isolated from Rubus ulmifolius Schott. stem.</title>
        <authorList>
            <person name="Roca-Couso R."/>
            <person name="Flores-Felix J.D."/>
            <person name="Igual J.M."/>
            <person name="Rivas R."/>
        </authorList>
    </citation>
    <scope>NUCLEOTIDE SEQUENCE</scope>
    <source>
        <strain evidence="1">CRRU44</strain>
    </source>
</reference>
<keyword evidence="2" id="KW-1185">Reference proteome</keyword>
<dbReference type="SUPFAM" id="SSF88723">
    <property type="entry name" value="PIN domain-like"/>
    <property type="match status" value="1"/>
</dbReference>
<name>A0AA44CB42_9HYPH</name>
<comment type="caution">
    <text evidence="1">The sequence shown here is derived from an EMBL/GenBank/DDBJ whole genome shotgun (WGS) entry which is preliminary data.</text>
</comment>
<accession>A0AA44CB42</accession>
<evidence type="ECO:0000313" key="2">
    <source>
        <dbReference type="Proteomes" id="UP001155840"/>
    </source>
</evidence>
<dbReference type="AlphaFoldDB" id="A0AA44CB42"/>
<organism evidence="1 2">
    <name type="scientific">Ferranicluibacter rubi</name>
    <dbReference type="NCBI Taxonomy" id="2715133"/>
    <lineage>
        <taxon>Bacteria</taxon>
        <taxon>Pseudomonadati</taxon>
        <taxon>Pseudomonadota</taxon>
        <taxon>Alphaproteobacteria</taxon>
        <taxon>Hyphomicrobiales</taxon>
        <taxon>Rhizobiaceae</taxon>
        <taxon>Ferranicluibacter</taxon>
    </lineage>
</organism>
<proteinExistence type="predicted"/>
<dbReference type="CDD" id="cd18683">
    <property type="entry name" value="PIN_VapC-like"/>
    <property type="match status" value="1"/>
</dbReference>
<dbReference type="RefSeq" id="WP_167129055.1">
    <property type="nucleotide sequence ID" value="NZ_JAANCM010000005.1"/>
</dbReference>
<evidence type="ECO:0000313" key="1">
    <source>
        <dbReference type="EMBL" id="NHT76399.1"/>
    </source>
</evidence>
<protein>
    <submittedName>
        <fullName evidence="1">Type II toxin-antitoxin system VapC family toxin</fullName>
    </submittedName>
</protein>
<gene>
    <name evidence="1" type="ORF">G8E10_11675</name>
</gene>